<keyword evidence="4" id="KW-0067">ATP-binding</keyword>
<accession>A0A6N7Q2A9</accession>
<evidence type="ECO:0000256" key="6">
    <source>
        <dbReference type="SAM" id="Phobius"/>
    </source>
</evidence>
<keyword evidence="6" id="KW-0812">Transmembrane</keyword>
<dbReference type="EMBL" id="WJIE01000026">
    <property type="protein sequence ID" value="MRG98169.1"/>
    <property type="molecule type" value="Genomic_DNA"/>
</dbReference>
<gene>
    <name evidence="8" type="ORF">GF068_40600</name>
</gene>
<dbReference type="InterPro" id="IPR011009">
    <property type="entry name" value="Kinase-like_dom_sf"/>
</dbReference>
<comment type="caution">
    <text evidence="8">The sequence shown here is derived from an EMBL/GenBank/DDBJ whole genome shotgun (WGS) entry which is preliminary data.</text>
</comment>
<dbReference type="SUPFAM" id="SSF56112">
    <property type="entry name" value="Protein kinase-like (PK-like)"/>
    <property type="match status" value="1"/>
</dbReference>
<evidence type="ECO:0000313" key="8">
    <source>
        <dbReference type="EMBL" id="MRG98169.1"/>
    </source>
</evidence>
<feature type="compositionally biased region" description="Pro residues" evidence="5">
    <location>
        <begin position="343"/>
        <end position="356"/>
    </location>
</feature>
<evidence type="ECO:0000256" key="5">
    <source>
        <dbReference type="SAM" id="MobiDB-lite"/>
    </source>
</evidence>
<dbReference type="Proteomes" id="UP000440224">
    <property type="component" value="Unassembled WGS sequence"/>
</dbReference>
<dbReference type="PROSITE" id="PS50011">
    <property type="entry name" value="PROTEIN_KINASE_DOM"/>
    <property type="match status" value="1"/>
</dbReference>
<evidence type="ECO:0000259" key="7">
    <source>
        <dbReference type="PROSITE" id="PS50011"/>
    </source>
</evidence>
<feature type="transmembrane region" description="Helical" evidence="6">
    <location>
        <begin position="366"/>
        <end position="387"/>
    </location>
</feature>
<feature type="region of interest" description="Disordered" evidence="5">
    <location>
        <begin position="296"/>
        <end position="360"/>
    </location>
</feature>
<dbReference type="Pfam" id="PF00069">
    <property type="entry name" value="Pkinase"/>
    <property type="match status" value="1"/>
</dbReference>
<dbReference type="AlphaFoldDB" id="A0A6N7Q2A9"/>
<keyword evidence="1" id="KW-0808">Transferase</keyword>
<dbReference type="PROSITE" id="PS00108">
    <property type="entry name" value="PROTEIN_KINASE_ST"/>
    <property type="match status" value="1"/>
</dbReference>
<keyword evidence="2" id="KW-0547">Nucleotide-binding</keyword>
<dbReference type="Gene3D" id="1.10.510.10">
    <property type="entry name" value="Transferase(Phosphotransferase) domain 1"/>
    <property type="match status" value="1"/>
</dbReference>
<dbReference type="InterPro" id="IPR008271">
    <property type="entry name" value="Ser/Thr_kinase_AS"/>
</dbReference>
<dbReference type="RefSeq" id="WP_153824942.1">
    <property type="nucleotide sequence ID" value="NZ_WJIE01000026.1"/>
</dbReference>
<dbReference type="SMART" id="SM00220">
    <property type="entry name" value="S_TKc"/>
    <property type="match status" value="1"/>
</dbReference>
<keyword evidence="3 8" id="KW-0418">Kinase</keyword>
<feature type="domain" description="Protein kinase" evidence="7">
    <location>
        <begin position="12"/>
        <end position="287"/>
    </location>
</feature>
<dbReference type="CDD" id="cd14014">
    <property type="entry name" value="STKc_PknB_like"/>
    <property type="match status" value="1"/>
</dbReference>
<dbReference type="OrthoDB" id="5491042at2"/>
<sequence>MEINAGARVNRYELKRRLGKGGQGSVWEASDVLDDGAPRALKLIALRELEKGAAERAWREAQALQGVSHPGLVPCRELFRDSVEDLIGLVFDLVQGQSLAAAARDARMRSEYRIAVLDQLAAVLAHVHALGIVHRDLKPDNILVTDAFWSAPFTPGGVKLVDFGISAPAGNPSPITTFGAVVGTTPYLPPELVFPGPSSPDREGFARDVFAFGVLGWELLFGAHPTGLPPDALLPAYHDAYRAAWEQRLPWPPPGSESPWVATLRACLALDPRRRPANGGALRDILRTGSASLSGATQAHAAPTAAHVPPTSAQTPVFFTEGMSTPPVGPPPRGPTASSPSGYYPPAPQSIPPPPTRSGSKNGPNLPFLLLALAGAAALGAFVLWLFMRGKSDANSSEGIPIDFNPKNVPTATVRPTVVESPPANLSLPCCDSRGGCQSGRACNPDHCEDKPLIEQTWSLRVTGAVAIEGNRDLTGTHPRAMVCMRNERTGERACAPMSNIARDGGDRVHVLRASTKDLAYGRILVRIVEGTKDLYPEQRIADNREGFKSSVLCRGLRLRVGPRETAPVHVLVYLD</sequence>
<feature type="compositionally biased region" description="Low complexity" evidence="5">
    <location>
        <begin position="296"/>
        <end position="313"/>
    </location>
</feature>
<keyword evidence="6" id="KW-0472">Membrane</keyword>
<reference evidence="8 9" key="1">
    <citation type="submission" date="2019-10" db="EMBL/GenBank/DDBJ databases">
        <title>A soil myxobacterium in the family Polyangiaceae.</title>
        <authorList>
            <person name="Li Y."/>
            <person name="Wang J."/>
        </authorList>
    </citation>
    <scope>NUCLEOTIDE SEQUENCE [LARGE SCALE GENOMIC DNA]</scope>
    <source>
        <strain evidence="8 9">DSM 14734</strain>
    </source>
</reference>
<evidence type="ECO:0000256" key="4">
    <source>
        <dbReference type="ARBA" id="ARBA00022840"/>
    </source>
</evidence>
<dbReference type="InterPro" id="IPR000719">
    <property type="entry name" value="Prot_kinase_dom"/>
</dbReference>
<evidence type="ECO:0000256" key="1">
    <source>
        <dbReference type="ARBA" id="ARBA00022679"/>
    </source>
</evidence>
<organism evidence="8 9">
    <name type="scientific">Polyangium spumosum</name>
    <dbReference type="NCBI Taxonomy" id="889282"/>
    <lineage>
        <taxon>Bacteria</taxon>
        <taxon>Pseudomonadati</taxon>
        <taxon>Myxococcota</taxon>
        <taxon>Polyangia</taxon>
        <taxon>Polyangiales</taxon>
        <taxon>Polyangiaceae</taxon>
        <taxon>Polyangium</taxon>
    </lineage>
</organism>
<dbReference type="GO" id="GO:0004674">
    <property type="term" value="F:protein serine/threonine kinase activity"/>
    <property type="evidence" value="ECO:0007669"/>
    <property type="project" value="TreeGrafter"/>
</dbReference>
<evidence type="ECO:0000313" key="9">
    <source>
        <dbReference type="Proteomes" id="UP000440224"/>
    </source>
</evidence>
<dbReference type="PANTHER" id="PTHR43289:SF30">
    <property type="entry name" value="NON-SPECIFIC SERINE_THREONINE PROTEIN KINASE"/>
    <property type="match status" value="1"/>
</dbReference>
<evidence type="ECO:0000256" key="3">
    <source>
        <dbReference type="ARBA" id="ARBA00022777"/>
    </source>
</evidence>
<evidence type="ECO:0000256" key="2">
    <source>
        <dbReference type="ARBA" id="ARBA00022741"/>
    </source>
</evidence>
<name>A0A6N7Q2A9_9BACT</name>
<keyword evidence="9" id="KW-1185">Reference proteome</keyword>
<protein>
    <submittedName>
        <fullName evidence="8">Protein kinase</fullName>
    </submittedName>
</protein>
<keyword evidence="6" id="KW-1133">Transmembrane helix</keyword>
<dbReference type="GO" id="GO:0005524">
    <property type="term" value="F:ATP binding"/>
    <property type="evidence" value="ECO:0007669"/>
    <property type="project" value="UniProtKB-KW"/>
</dbReference>
<proteinExistence type="predicted"/>
<dbReference type="PANTHER" id="PTHR43289">
    <property type="entry name" value="MITOGEN-ACTIVATED PROTEIN KINASE KINASE KINASE 20-RELATED"/>
    <property type="match status" value="1"/>
</dbReference>